<evidence type="ECO:0000256" key="5">
    <source>
        <dbReference type="SAM" id="MobiDB-lite"/>
    </source>
</evidence>
<feature type="region of interest" description="Disordered" evidence="5">
    <location>
        <begin position="193"/>
        <end position="212"/>
    </location>
</feature>
<dbReference type="InterPro" id="IPR001647">
    <property type="entry name" value="HTH_TetR"/>
</dbReference>
<dbReference type="Gene3D" id="1.10.357.10">
    <property type="entry name" value="Tetracycline Repressor, domain 2"/>
    <property type="match status" value="1"/>
</dbReference>
<dbReference type="SUPFAM" id="SSF46689">
    <property type="entry name" value="Homeodomain-like"/>
    <property type="match status" value="1"/>
</dbReference>
<dbReference type="GO" id="GO:0003700">
    <property type="term" value="F:DNA-binding transcription factor activity"/>
    <property type="evidence" value="ECO:0007669"/>
    <property type="project" value="TreeGrafter"/>
</dbReference>
<reference evidence="7" key="1">
    <citation type="submission" date="2021-04" db="EMBL/GenBank/DDBJ databases">
        <title>Isolation of p-tert-butylphenol degrading bacteria Sphingobium phenoxybenzoativorans Tas13 from active sludge.</title>
        <authorList>
            <person name="Li Y."/>
        </authorList>
    </citation>
    <scope>NUCLEOTIDE SEQUENCE</scope>
    <source>
        <strain evidence="7">Tas13</strain>
    </source>
</reference>
<dbReference type="EMBL" id="CP073910">
    <property type="protein sequence ID" value="QUT04610.1"/>
    <property type="molecule type" value="Genomic_DNA"/>
</dbReference>
<dbReference type="SUPFAM" id="SSF48498">
    <property type="entry name" value="Tetracyclin repressor-like, C-terminal domain"/>
    <property type="match status" value="1"/>
</dbReference>
<dbReference type="InterPro" id="IPR036271">
    <property type="entry name" value="Tet_transcr_reg_TetR-rel_C_sf"/>
</dbReference>
<evidence type="ECO:0000256" key="3">
    <source>
        <dbReference type="ARBA" id="ARBA00023163"/>
    </source>
</evidence>
<evidence type="ECO:0000256" key="2">
    <source>
        <dbReference type="ARBA" id="ARBA00023125"/>
    </source>
</evidence>
<keyword evidence="3" id="KW-0804">Transcription</keyword>
<sequence>MTKAADSAPPRPRNSTKTKARILEAAQNAFSTRGYRDVGIRDISAAAEVNQNLITRYFGGKASLFREALASILKLDDLLIEDRADFGNRQANILRQNHATTMNSGAMLALSIGDPQARAISSEKWNHQLVDVIADWLDGPDAKARARLISMLSMGFTVVQLLTAEESEESREEQIFIDQWLAETLQKIVDMPEGSATGTLPSPSDKISGKVA</sequence>
<keyword evidence="2 4" id="KW-0238">DNA-binding</keyword>
<dbReference type="PANTHER" id="PTHR30055">
    <property type="entry name" value="HTH-TYPE TRANSCRIPTIONAL REGULATOR RUTR"/>
    <property type="match status" value="1"/>
</dbReference>
<proteinExistence type="predicted"/>
<dbReference type="PANTHER" id="PTHR30055:SF234">
    <property type="entry name" value="HTH-TYPE TRANSCRIPTIONAL REGULATOR BETI"/>
    <property type="match status" value="1"/>
</dbReference>
<evidence type="ECO:0000256" key="1">
    <source>
        <dbReference type="ARBA" id="ARBA00023015"/>
    </source>
</evidence>
<dbReference type="InterPro" id="IPR009057">
    <property type="entry name" value="Homeodomain-like_sf"/>
</dbReference>
<organism evidence="7 8">
    <name type="scientific">Sphingobium phenoxybenzoativorans</name>
    <dbReference type="NCBI Taxonomy" id="1592790"/>
    <lineage>
        <taxon>Bacteria</taxon>
        <taxon>Pseudomonadati</taxon>
        <taxon>Pseudomonadota</taxon>
        <taxon>Alphaproteobacteria</taxon>
        <taxon>Sphingomonadales</taxon>
        <taxon>Sphingomonadaceae</taxon>
        <taxon>Sphingobium</taxon>
    </lineage>
</organism>
<evidence type="ECO:0000256" key="4">
    <source>
        <dbReference type="PROSITE-ProRule" id="PRU00335"/>
    </source>
</evidence>
<dbReference type="InterPro" id="IPR041678">
    <property type="entry name" value="TetR_C_16"/>
</dbReference>
<keyword evidence="8" id="KW-1185">Reference proteome</keyword>
<evidence type="ECO:0000259" key="6">
    <source>
        <dbReference type="PROSITE" id="PS50977"/>
    </source>
</evidence>
<dbReference type="GO" id="GO:0000976">
    <property type="term" value="F:transcription cis-regulatory region binding"/>
    <property type="evidence" value="ECO:0007669"/>
    <property type="project" value="TreeGrafter"/>
</dbReference>
<feature type="DNA-binding region" description="H-T-H motif" evidence="4">
    <location>
        <begin position="39"/>
        <end position="58"/>
    </location>
</feature>
<dbReference type="Proteomes" id="UP000681425">
    <property type="component" value="Chromosome"/>
</dbReference>
<name>A0A975K4D0_9SPHN</name>
<dbReference type="KEGG" id="spph:KFK14_16395"/>
<dbReference type="PROSITE" id="PS50977">
    <property type="entry name" value="HTH_TETR_2"/>
    <property type="match status" value="1"/>
</dbReference>
<accession>A0A975K4D0</accession>
<dbReference type="RefSeq" id="WP_212608398.1">
    <property type="nucleotide sequence ID" value="NZ_CP073910.1"/>
</dbReference>
<dbReference type="Pfam" id="PF00440">
    <property type="entry name" value="TetR_N"/>
    <property type="match status" value="1"/>
</dbReference>
<dbReference type="AlphaFoldDB" id="A0A975K4D0"/>
<keyword evidence="1" id="KW-0805">Transcription regulation</keyword>
<protein>
    <submittedName>
        <fullName evidence="7">TetR/AcrR family transcriptional regulator</fullName>
    </submittedName>
</protein>
<dbReference type="PRINTS" id="PR00455">
    <property type="entry name" value="HTHTETR"/>
</dbReference>
<feature type="domain" description="HTH tetR-type" evidence="6">
    <location>
        <begin position="16"/>
        <end position="76"/>
    </location>
</feature>
<evidence type="ECO:0000313" key="8">
    <source>
        <dbReference type="Proteomes" id="UP000681425"/>
    </source>
</evidence>
<dbReference type="InterPro" id="IPR050109">
    <property type="entry name" value="HTH-type_TetR-like_transc_reg"/>
</dbReference>
<dbReference type="Pfam" id="PF17920">
    <property type="entry name" value="TetR_C_16"/>
    <property type="match status" value="1"/>
</dbReference>
<evidence type="ECO:0000313" key="7">
    <source>
        <dbReference type="EMBL" id="QUT04610.1"/>
    </source>
</evidence>
<gene>
    <name evidence="7" type="ORF">KFK14_16395</name>
</gene>